<comment type="catalytic activity">
    <reaction evidence="1">
        <text>alpha-D-glucose 1-phosphate = alpha-D-glucose 6-phosphate</text>
        <dbReference type="Rhea" id="RHEA:23536"/>
        <dbReference type="ChEBI" id="CHEBI:58225"/>
        <dbReference type="ChEBI" id="CHEBI:58601"/>
        <dbReference type="EC" id="5.4.2.2"/>
    </reaction>
</comment>
<dbReference type="STRING" id="392015.SAMN05421543_106230"/>
<dbReference type="GO" id="GO:0004614">
    <property type="term" value="F:phosphoglucomutase activity"/>
    <property type="evidence" value="ECO:0007669"/>
    <property type="project" value="UniProtKB-EC"/>
</dbReference>
<dbReference type="InterPro" id="IPR016066">
    <property type="entry name" value="A-D-PHexomutase_CS"/>
</dbReference>
<dbReference type="Pfam" id="PF02880">
    <property type="entry name" value="PGM_PMM_III"/>
    <property type="match status" value="1"/>
</dbReference>
<evidence type="ECO:0000256" key="14">
    <source>
        <dbReference type="ARBA" id="ARBA00041467"/>
    </source>
</evidence>
<dbReference type="SUPFAM" id="SSF53738">
    <property type="entry name" value="Phosphoglucomutase, first 3 domains"/>
    <property type="match status" value="3"/>
</dbReference>
<name>A0A1I7IHX9_9BACL</name>
<dbReference type="InterPro" id="IPR005843">
    <property type="entry name" value="A-D-PHexomutase_C"/>
</dbReference>
<evidence type="ECO:0000313" key="20">
    <source>
        <dbReference type="EMBL" id="SFU72509.1"/>
    </source>
</evidence>
<keyword evidence="7" id="KW-0313">Glucose metabolism</keyword>
<feature type="domain" description="Alpha-D-phosphohexomutase C-terminal" evidence="16">
    <location>
        <begin position="515"/>
        <end position="558"/>
    </location>
</feature>
<dbReference type="InterPro" id="IPR016055">
    <property type="entry name" value="A-D-PHexomutase_a/b/a-I/II/III"/>
</dbReference>
<keyword evidence="10 15" id="KW-0460">Magnesium</keyword>
<dbReference type="CDD" id="cd05799">
    <property type="entry name" value="PGM2"/>
    <property type="match status" value="1"/>
</dbReference>
<feature type="domain" description="Alpha-D-phosphohexomutase alpha/beta/alpha" evidence="19">
    <location>
        <begin position="327"/>
        <end position="450"/>
    </location>
</feature>
<dbReference type="EC" id="5.4.2.2" evidence="6"/>
<dbReference type="Gene3D" id="3.30.310.50">
    <property type="entry name" value="Alpha-D-phosphohexomutase, C-terminal domain"/>
    <property type="match status" value="1"/>
</dbReference>
<dbReference type="InterPro" id="IPR005846">
    <property type="entry name" value="A-D-PHexomutase_a/b/a-III"/>
</dbReference>
<dbReference type="Gene3D" id="3.40.120.10">
    <property type="entry name" value="Alpha-D-Glucose-1,6-Bisphosphate, subunit A, domain 3"/>
    <property type="match status" value="3"/>
</dbReference>
<evidence type="ECO:0000256" key="5">
    <source>
        <dbReference type="ARBA" id="ARBA00010231"/>
    </source>
</evidence>
<evidence type="ECO:0000256" key="3">
    <source>
        <dbReference type="ARBA" id="ARBA00005164"/>
    </source>
</evidence>
<evidence type="ECO:0000259" key="18">
    <source>
        <dbReference type="Pfam" id="PF02879"/>
    </source>
</evidence>
<dbReference type="GO" id="GO:0006006">
    <property type="term" value="P:glucose metabolic process"/>
    <property type="evidence" value="ECO:0007669"/>
    <property type="project" value="UniProtKB-KW"/>
</dbReference>
<evidence type="ECO:0000313" key="21">
    <source>
        <dbReference type="Proteomes" id="UP000183508"/>
    </source>
</evidence>
<dbReference type="EMBL" id="FPBV01000006">
    <property type="protein sequence ID" value="SFU72509.1"/>
    <property type="molecule type" value="Genomic_DNA"/>
</dbReference>
<accession>A0A1I7IHX9</accession>
<dbReference type="InterPro" id="IPR036900">
    <property type="entry name" value="A-D-PHexomutase_C_sf"/>
</dbReference>
<sequence length="577" mass="63378">MDAQTRYQTWRAHAGHPSDIERELAWLADKPEEIAERFGYDLRFGTGGLRGILGAGTSRMNVYTVRRATLGLARYLQAAIPDAASRGVVIGYDCRRMSAEFALEAGRVLAAAGLKAYVFRHLCPTPELSFAVRRLKAAGGIMITASHNPPEYNGYKVYGEDGGQILPDVADAITREIEAVQDWFSIPLADPAEAERTGRLAWVGDEMDEAYVKTVVDAIRVAGVEDADRKALRVVYSPLHGTGGKPVEAVLRRVGYTDLHLVAAQMQPDGEFPTTASPNPEEPAALERALETARQVGADIAMATDPDADRVGVAVRLPDGEYRLLTGNQTGGLLVDFVLGQRKAAGTLPADGIVFKTIVTSELGAAIARQYGVAVEDTLTGFKYIGNRIGHYERTGERTFLFGYEESYGYLAADFVRDKDAVQICLLVAEMAAHHKRRGKTLVDALEELYRRAGYHEEKLVSKTLPGLDGLERIRGLMARLRERKDGLAVDGEQLLWTEDYEVLRRRYTDGREEAIDLPRADVLRYGFAGGSWLAVRPSGTEPKIKFYLGARGDSEAACRETLARMQRAVDRVLAEA</sequence>
<protein>
    <recommendedName>
        <fullName evidence="12">Phosphoglucomutase</fullName>
        <ecNumber evidence="6">5.4.2.2</ecNumber>
    </recommendedName>
    <alternativeName>
        <fullName evidence="14">Alpha-phosphoglucomutase</fullName>
    </alternativeName>
    <alternativeName>
        <fullName evidence="13">Glucose phosphomutase</fullName>
    </alternativeName>
</protein>
<evidence type="ECO:0000256" key="9">
    <source>
        <dbReference type="ARBA" id="ARBA00022723"/>
    </source>
</evidence>
<feature type="domain" description="Alpha-D-phosphohexomutase alpha/beta/alpha" evidence="18">
    <location>
        <begin position="210"/>
        <end position="314"/>
    </location>
</feature>
<feature type="domain" description="Alpha-D-phosphohexomutase alpha/beta/alpha" evidence="17">
    <location>
        <begin position="43"/>
        <end position="180"/>
    </location>
</feature>
<evidence type="ECO:0000256" key="2">
    <source>
        <dbReference type="ARBA" id="ARBA00001946"/>
    </source>
</evidence>
<evidence type="ECO:0000256" key="6">
    <source>
        <dbReference type="ARBA" id="ARBA00012728"/>
    </source>
</evidence>
<dbReference type="PANTHER" id="PTHR45745:SF1">
    <property type="entry name" value="PHOSPHOGLUCOMUTASE 2B-RELATED"/>
    <property type="match status" value="1"/>
</dbReference>
<evidence type="ECO:0000256" key="10">
    <source>
        <dbReference type="ARBA" id="ARBA00022842"/>
    </source>
</evidence>
<dbReference type="Pfam" id="PF02878">
    <property type="entry name" value="PGM_PMM_I"/>
    <property type="match status" value="1"/>
</dbReference>
<dbReference type="PRINTS" id="PR00509">
    <property type="entry name" value="PGMPMM"/>
</dbReference>
<proteinExistence type="inferred from homology"/>
<comment type="similarity">
    <text evidence="5 15">Belongs to the phosphohexose mutase family.</text>
</comment>
<keyword evidence="7" id="KW-0119">Carbohydrate metabolism</keyword>
<dbReference type="InterPro" id="IPR005841">
    <property type="entry name" value="Alpha-D-phosphohexomutase_SF"/>
</dbReference>
<evidence type="ECO:0000256" key="7">
    <source>
        <dbReference type="ARBA" id="ARBA00022526"/>
    </source>
</evidence>
<dbReference type="Pfam" id="PF02879">
    <property type="entry name" value="PGM_PMM_II"/>
    <property type="match status" value="1"/>
</dbReference>
<keyword evidence="9 15" id="KW-0479">Metal-binding</keyword>
<evidence type="ECO:0000259" key="17">
    <source>
        <dbReference type="Pfam" id="PF02878"/>
    </source>
</evidence>
<dbReference type="GO" id="GO:0008973">
    <property type="term" value="F:phosphopentomutase activity"/>
    <property type="evidence" value="ECO:0007669"/>
    <property type="project" value="TreeGrafter"/>
</dbReference>
<evidence type="ECO:0000259" key="19">
    <source>
        <dbReference type="Pfam" id="PF02880"/>
    </source>
</evidence>
<dbReference type="InterPro" id="IPR005845">
    <property type="entry name" value="A-D-PHexomutase_a/b/a-II"/>
</dbReference>
<keyword evidence="21" id="KW-1185">Reference proteome</keyword>
<organism evidence="20 21">
    <name type="scientific">Alicyclobacillus macrosporangiidus</name>
    <dbReference type="NCBI Taxonomy" id="392015"/>
    <lineage>
        <taxon>Bacteria</taxon>
        <taxon>Bacillati</taxon>
        <taxon>Bacillota</taxon>
        <taxon>Bacilli</taxon>
        <taxon>Bacillales</taxon>
        <taxon>Alicyclobacillaceae</taxon>
        <taxon>Alicyclobacillus</taxon>
    </lineage>
</organism>
<dbReference type="InterPro" id="IPR005844">
    <property type="entry name" value="A-D-PHexomutase_a/b/a-I"/>
</dbReference>
<evidence type="ECO:0000256" key="13">
    <source>
        <dbReference type="ARBA" id="ARBA00041398"/>
    </source>
</evidence>
<keyword evidence="11" id="KW-0413">Isomerase</keyword>
<evidence type="ECO:0000256" key="12">
    <source>
        <dbReference type="ARBA" id="ARBA00039995"/>
    </source>
</evidence>
<dbReference type="PROSITE" id="PS00710">
    <property type="entry name" value="PGM_PMM"/>
    <property type="match status" value="1"/>
</dbReference>
<dbReference type="OrthoDB" id="9806956at2"/>
<dbReference type="PANTHER" id="PTHR45745">
    <property type="entry name" value="PHOSPHOMANNOMUTASE 45A"/>
    <property type="match status" value="1"/>
</dbReference>
<evidence type="ECO:0000256" key="4">
    <source>
        <dbReference type="ARBA" id="ARBA00005189"/>
    </source>
</evidence>
<dbReference type="eggNOG" id="COG1109">
    <property type="taxonomic scope" value="Bacteria"/>
</dbReference>
<evidence type="ECO:0000256" key="11">
    <source>
        <dbReference type="ARBA" id="ARBA00023235"/>
    </source>
</evidence>
<dbReference type="SUPFAM" id="SSF55957">
    <property type="entry name" value="Phosphoglucomutase, C-terminal domain"/>
    <property type="match status" value="1"/>
</dbReference>
<dbReference type="AlphaFoldDB" id="A0A1I7IHX9"/>
<comment type="pathway">
    <text evidence="4">Lipid metabolism.</text>
</comment>
<dbReference type="Pfam" id="PF00408">
    <property type="entry name" value="PGM_PMM_IV"/>
    <property type="match status" value="1"/>
</dbReference>
<keyword evidence="8" id="KW-0597">Phosphoprotein</keyword>
<evidence type="ECO:0000256" key="8">
    <source>
        <dbReference type="ARBA" id="ARBA00022553"/>
    </source>
</evidence>
<evidence type="ECO:0000259" key="16">
    <source>
        <dbReference type="Pfam" id="PF00408"/>
    </source>
</evidence>
<dbReference type="GO" id="GO:0000287">
    <property type="term" value="F:magnesium ion binding"/>
    <property type="evidence" value="ECO:0007669"/>
    <property type="project" value="InterPro"/>
</dbReference>
<evidence type="ECO:0000256" key="15">
    <source>
        <dbReference type="RuleBase" id="RU004326"/>
    </source>
</evidence>
<gene>
    <name evidence="20" type="ORF">SAMN05421543_106230</name>
</gene>
<dbReference type="Proteomes" id="UP000183508">
    <property type="component" value="Unassembled WGS sequence"/>
</dbReference>
<reference evidence="21" key="1">
    <citation type="submission" date="2016-10" db="EMBL/GenBank/DDBJ databases">
        <authorList>
            <person name="Varghese N."/>
        </authorList>
    </citation>
    <scope>NUCLEOTIDE SEQUENCE [LARGE SCALE GENOMIC DNA]</scope>
    <source>
        <strain evidence="21">DSM 17980</strain>
    </source>
</reference>
<comment type="cofactor">
    <cofactor evidence="2">
        <name>Mg(2+)</name>
        <dbReference type="ChEBI" id="CHEBI:18420"/>
    </cofactor>
</comment>
<comment type="pathway">
    <text evidence="3">Glycolipid metabolism; diglucosyl-diacylglycerol biosynthesis.</text>
</comment>
<evidence type="ECO:0000256" key="1">
    <source>
        <dbReference type="ARBA" id="ARBA00000443"/>
    </source>
</evidence>
<dbReference type="GO" id="GO:0006166">
    <property type="term" value="P:purine ribonucleoside salvage"/>
    <property type="evidence" value="ECO:0007669"/>
    <property type="project" value="TreeGrafter"/>
</dbReference>